<dbReference type="OrthoDB" id="10585664at2759"/>
<evidence type="ECO:0000313" key="2">
    <source>
        <dbReference type="Proteomes" id="UP000886595"/>
    </source>
</evidence>
<dbReference type="Proteomes" id="UP000886595">
    <property type="component" value="Unassembled WGS sequence"/>
</dbReference>
<comment type="caution">
    <text evidence="1">The sequence shown here is derived from an EMBL/GenBank/DDBJ whole genome shotgun (WGS) entry which is preliminary data.</text>
</comment>
<dbReference type="AlphaFoldDB" id="A0A8X7S4S1"/>
<proteinExistence type="predicted"/>
<reference evidence="1 2" key="1">
    <citation type="submission" date="2020-02" db="EMBL/GenBank/DDBJ databases">
        <authorList>
            <person name="Ma Q."/>
            <person name="Huang Y."/>
            <person name="Song X."/>
            <person name="Pei D."/>
        </authorList>
    </citation>
    <scope>NUCLEOTIDE SEQUENCE [LARGE SCALE GENOMIC DNA]</scope>
    <source>
        <strain evidence="1">Sxm20200214</strain>
        <tissue evidence="1">Leaf</tissue>
    </source>
</reference>
<gene>
    <name evidence="1" type="ORF">Bca52824_036033</name>
</gene>
<dbReference type="EMBL" id="JAAMPC010000008">
    <property type="protein sequence ID" value="KAG2299561.1"/>
    <property type="molecule type" value="Genomic_DNA"/>
</dbReference>
<name>A0A8X7S4S1_BRACI</name>
<organism evidence="1 2">
    <name type="scientific">Brassica carinata</name>
    <name type="common">Ethiopian mustard</name>
    <name type="synonym">Abyssinian cabbage</name>
    <dbReference type="NCBI Taxonomy" id="52824"/>
    <lineage>
        <taxon>Eukaryota</taxon>
        <taxon>Viridiplantae</taxon>
        <taxon>Streptophyta</taxon>
        <taxon>Embryophyta</taxon>
        <taxon>Tracheophyta</taxon>
        <taxon>Spermatophyta</taxon>
        <taxon>Magnoliopsida</taxon>
        <taxon>eudicotyledons</taxon>
        <taxon>Gunneridae</taxon>
        <taxon>Pentapetalae</taxon>
        <taxon>rosids</taxon>
        <taxon>malvids</taxon>
        <taxon>Brassicales</taxon>
        <taxon>Brassicaceae</taxon>
        <taxon>Brassiceae</taxon>
        <taxon>Brassica</taxon>
    </lineage>
</organism>
<accession>A0A8X7S4S1</accession>
<evidence type="ECO:0000313" key="1">
    <source>
        <dbReference type="EMBL" id="KAG2299561.1"/>
    </source>
</evidence>
<keyword evidence="2" id="KW-1185">Reference proteome</keyword>
<sequence>MYLICGMSRASSYSIRGMNAADVVYPFLRQVDKLVRNTKHAAARENLSVKGEDESIDGELLQRGASLEILISKLHPDMKFYNFNLGYDLTIY</sequence>
<protein>
    <submittedName>
        <fullName evidence="1">Uncharacterized protein</fullName>
    </submittedName>
</protein>